<organism evidence="2 3">
    <name type="scientific">candidate division WWE3 bacterium RIFCSPLOWO2_02_FULL_53_10</name>
    <dbReference type="NCBI Taxonomy" id="1802629"/>
    <lineage>
        <taxon>Bacteria</taxon>
        <taxon>Katanobacteria</taxon>
    </lineage>
</organism>
<reference evidence="2 3" key="1">
    <citation type="journal article" date="2016" name="Nat. Commun.">
        <title>Thousands of microbial genomes shed light on interconnected biogeochemical processes in an aquifer system.</title>
        <authorList>
            <person name="Anantharaman K."/>
            <person name="Brown C.T."/>
            <person name="Hug L.A."/>
            <person name="Sharon I."/>
            <person name="Castelle C.J."/>
            <person name="Probst A.J."/>
            <person name="Thomas B.C."/>
            <person name="Singh A."/>
            <person name="Wilkins M.J."/>
            <person name="Karaoz U."/>
            <person name="Brodie E.L."/>
            <person name="Williams K.H."/>
            <person name="Hubbard S.S."/>
            <person name="Banfield J.F."/>
        </authorList>
    </citation>
    <scope>NUCLEOTIDE SEQUENCE [LARGE SCALE GENOMIC DNA]</scope>
</reference>
<accession>A0A1F4WGU9</accession>
<dbReference type="Proteomes" id="UP000176492">
    <property type="component" value="Unassembled WGS sequence"/>
</dbReference>
<dbReference type="Gene3D" id="3.40.50.920">
    <property type="match status" value="1"/>
</dbReference>
<proteinExistence type="predicted"/>
<sequence>MTKPPRAVVTTVGTPLTIGRAQVFREGKDVTVIACGAMVYEALLAAEELAPEVDVEVINVHTIKPLDKETIVRSVTKTKKVVVAEEHSIIGGLAGAVAELFAEERPTKMRRVGMRDRFGESGEPEELLTHFGMTKKEIIEKIKELI</sequence>
<evidence type="ECO:0000313" key="3">
    <source>
        <dbReference type="Proteomes" id="UP000176492"/>
    </source>
</evidence>
<gene>
    <name evidence="2" type="ORF">A3J33_03300</name>
</gene>
<dbReference type="SUPFAM" id="SSF52922">
    <property type="entry name" value="TK C-terminal domain-like"/>
    <property type="match status" value="1"/>
</dbReference>
<evidence type="ECO:0000313" key="2">
    <source>
        <dbReference type="EMBL" id="OGC68163.1"/>
    </source>
</evidence>
<comment type="caution">
    <text evidence="2">The sequence shown here is derived from an EMBL/GenBank/DDBJ whole genome shotgun (WGS) entry which is preliminary data.</text>
</comment>
<dbReference type="InterPro" id="IPR033248">
    <property type="entry name" value="Transketolase_C"/>
</dbReference>
<dbReference type="Pfam" id="PF02780">
    <property type="entry name" value="Transketolase_C"/>
    <property type="match status" value="1"/>
</dbReference>
<name>A0A1F4WGU9_UNCKA</name>
<dbReference type="EMBL" id="MEVM01000089">
    <property type="protein sequence ID" value="OGC68163.1"/>
    <property type="molecule type" value="Genomic_DNA"/>
</dbReference>
<dbReference type="InterPro" id="IPR009014">
    <property type="entry name" value="Transketo_C/PFOR_II"/>
</dbReference>
<protein>
    <recommendedName>
        <fullName evidence="1">Transketolase C-terminal domain-containing protein</fullName>
    </recommendedName>
</protein>
<evidence type="ECO:0000259" key="1">
    <source>
        <dbReference type="Pfam" id="PF02780"/>
    </source>
</evidence>
<dbReference type="PANTHER" id="PTHR43825:SF1">
    <property type="entry name" value="TRANSKETOLASE-LIKE PYRIMIDINE-BINDING DOMAIN-CONTAINING PROTEIN"/>
    <property type="match status" value="1"/>
</dbReference>
<dbReference type="InterPro" id="IPR051157">
    <property type="entry name" value="PDH/Transketolase"/>
</dbReference>
<feature type="domain" description="Transketolase C-terminal" evidence="1">
    <location>
        <begin position="19"/>
        <end position="138"/>
    </location>
</feature>
<dbReference type="PANTHER" id="PTHR43825">
    <property type="entry name" value="PYRUVATE DEHYDROGENASE E1 COMPONENT"/>
    <property type="match status" value="1"/>
</dbReference>
<dbReference type="AlphaFoldDB" id="A0A1F4WGU9"/>